<reference evidence="2 3" key="2">
    <citation type="submission" date="2018-11" db="EMBL/GenBank/DDBJ databases">
        <authorList>
            <consortium name="Pathogen Informatics"/>
        </authorList>
    </citation>
    <scope>NUCLEOTIDE SEQUENCE [LARGE SCALE GENOMIC DNA]</scope>
</reference>
<dbReference type="WBParaSite" id="BTMF_0000618701-mRNA-1">
    <property type="protein sequence ID" value="BTMF_0000618701-mRNA-1"/>
    <property type="gene ID" value="BTMF_0000618701"/>
</dbReference>
<protein>
    <submittedName>
        <fullName evidence="4">Secreted protein</fullName>
    </submittedName>
</protein>
<evidence type="ECO:0000313" key="2">
    <source>
        <dbReference type="EMBL" id="VDO18078.1"/>
    </source>
</evidence>
<evidence type="ECO:0000256" key="1">
    <source>
        <dbReference type="SAM" id="MobiDB-lite"/>
    </source>
</evidence>
<dbReference type="Proteomes" id="UP000280834">
    <property type="component" value="Unassembled WGS sequence"/>
</dbReference>
<proteinExistence type="predicted"/>
<gene>
    <name evidence="2" type="ORF">BTMF_LOCUS5432</name>
</gene>
<evidence type="ECO:0000313" key="3">
    <source>
        <dbReference type="Proteomes" id="UP000280834"/>
    </source>
</evidence>
<feature type="region of interest" description="Disordered" evidence="1">
    <location>
        <begin position="1"/>
        <end position="39"/>
    </location>
</feature>
<dbReference type="EMBL" id="UZAG01005829">
    <property type="protein sequence ID" value="VDO18078.1"/>
    <property type="molecule type" value="Genomic_DNA"/>
</dbReference>
<feature type="compositionally biased region" description="Acidic residues" evidence="1">
    <location>
        <begin position="10"/>
        <end position="39"/>
    </location>
</feature>
<sequence>MMMSLMMMMNDDDGDDDDDDDNDDDDAADDNGDDNDDDTTINLRQIFRASRTQSTVRLSFSKRRQRTNPKEVRLFERSKSLFSSSFSGIGETSQRSLSLSLVSSVLTGLAKWALSLQAINIAKIIAPKNNA</sequence>
<dbReference type="AlphaFoldDB" id="A0A0R3QIF0"/>
<name>A0A0R3QIF0_9BILA</name>
<accession>A0A0R3QIF0</accession>
<reference evidence="4" key="1">
    <citation type="submission" date="2017-02" db="UniProtKB">
        <authorList>
            <consortium name="WormBaseParasite"/>
        </authorList>
    </citation>
    <scope>IDENTIFICATION</scope>
</reference>
<organism evidence="4">
    <name type="scientific">Brugia timori</name>
    <dbReference type="NCBI Taxonomy" id="42155"/>
    <lineage>
        <taxon>Eukaryota</taxon>
        <taxon>Metazoa</taxon>
        <taxon>Ecdysozoa</taxon>
        <taxon>Nematoda</taxon>
        <taxon>Chromadorea</taxon>
        <taxon>Rhabditida</taxon>
        <taxon>Spirurina</taxon>
        <taxon>Spiruromorpha</taxon>
        <taxon>Filarioidea</taxon>
        <taxon>Onchocercidae</taxon>
        <taxon>Brugia</taxon>
    </lineage>
</organism>
<keyword evidence="3" id="KW-1185">Reference proteome</keyword>
<evidence type="ECO:0000313" key="4">
    <source>
        <dbReference type="WBParaSite" id="BTMF_0000618701-mRNA-1"/>
    </source>
</evidence>